<dbReference type="GO" id="GO:0020037">
    <property type="term" value="F:heme binding"/>
    <property type="evidence" value="ECO:0007669"/>
    <property type="project" value="InterPro"/>
</dbReference>
<dbReference type="AlphaFoldDB" id="A0A8H6U404"/>
<evidence type="ECO:0000256" key="6">
    <source>
        <dbReference type="ARBA" id="ARBA00022692"/>
    </source>
</evidence>
<comment type="subcellular location">
    <subcellularLocation>
        <location evidence="2">Membrane</location>
    </subcellularLocation>
</comment>
<evidence type="ECO:0000256" key="9">
    <source>
        <dbReference type="ARBA" id="ARBA00023002"/>
    </source>
</evidence>
<evidence type="ECO:0000313" key="14">
    <source>
        <dbReference type="EMBL" id="KAF7328346.1"/>
    </source>
</evidence>
<evidence type="ECO:0000256" key="10">
    <source>
        <dbReference type="ARBA" id="ARBA00023004"/>
    </source>
</evidence>
<organism evidence="14 15">
    <name type="scientific">Mycena venus</name>
    <dbReference type="NCBI Taxonomy" id="2733690"/>
    <lineage>
        <taxon>Eukaryota</taxon>
        <taxon>Fungi</taxon>
        <taxon>Dikarya</taxon>
        <taxon>Basidiomycota</taxon>
        <taxon>Agaricomycotina</taxon>
        <taxon>Agaricomycetes</taxon>
        <taxon>Agaricomycetidae</taxon>
        <taxon>Agaricales</taxon>
        <taxon>Marasmiineae</taxon>
        <taxon>Mycenaceae</taxon>
        <taxon>Mycena</taxon>
    </lineage>
</organism>
<gene>
    <name evidence="14" type="ORF">MVEN_02550100</name>
</gene>
<protein>
    <submittedName>
        <fullName evidence="14">Cytochrome P450</fullName>
    </submittedName>
</protein>
<dbReference type="GO" id="GO:0016705">
    <property type="term" value="F:oxidoreductase activity, acting on paired donors, with incorporation or reduction of molecular oxygen"/>
    <property type="evidence" value="ECO:0007669"/>
    <property type="project" value="InterPro"/>
</dbReference>
<evidence type="ECO:0000256" key="5">
    <source>
        <dbReference type="ARBA" id="ARBA00022617"/>
    </source>
</evidence>
<dbReference type="GO" id="GO:0005506">
    <property type="term" value="F:iron ion binding"/>
    <property type="evidence" value="ECO:0007669"/>
    <property type="project" value="InterPro"/>
</dbReference>
<comment type="cofactor">
    <cofactor evidence="1 13">
        <name>heme</name>
        <dbReference type="ChEBI" id="CHEBI:30413"/>
    </cofactor>
</comment>
<dbReference type="OrthoDB" id="2904871at2759"/>
<evidence type="ECO:0000256" key="12">
    <source>
        <dbReference type="ARBA" id="ARBA00023136"/>
    </source>
</evidence>
<comment type="similarity">
    <text evidence="4">Belongs to the cytochrome P450 family.</text>
</comment>
<keyword evidence="15" id="KW-1185">Reference proteome</keyword>
<comment type="pathway">
    <text evidence="3">Secondary metabolite biosynthesis; terpenoid biosynthesis.</text>
</comment>
<proteinExistence type="inferred from homology"/>
<dbReference type="InterPro" id="IPR036396">
    <property type="entry name" value="Cyt_P450_sf"/>
</dbReference>
<evidence type="ECO:0000256" key="13">
    <source>
        <dbReference type="PIRSR" id="PIRSR602401-1"/>
    </source>
</evidence>
<dbReference type="PANTHER" id="PTHR24305:SF166">
    <property type="entry name" value="CYTOCHROME P450 12A4, MITOCHONDRIAL-RELATED"/>
    <property type="match status" value="1"/>
</dbReference>
<dbReference type="PANTHER" id="PTHR24305">
    <property type="entry name" value="CYTOCHROME P450"/>
    <property type="match status" value="1"/>
</dbReference>
<evidence type="ECO:0000256" key="1">
    <source>
        <dbReference type="ARBA" id="ARBA00001971"/>
    </source>
</evidence>
<keyword evidence="9" id="KW-0560">Oxidoreductase</keyword>
<keyword evidence="6" id="KW-0812">Transmembrane</keyword>
<keyword evidence="11" id="KW-0503">Monooxygenase</keyword>
<evidence type="ECO:0000256" key="4">
    <source>
        <dbReference type="ARBA" id="ARBA00010617"/>
    </source>
</evidence>
<dbReference type="SUPFAM" id="SSF48264">
    <property type="entry name" value="Cytochrome P450"/>
    <property type="match status" value="1"/>
</dbReference>
<comment type="caution">
    <text evidence="14">The sequence shown here is derived from an EMBL/GenBank/DDBJ whole genome shotgun (WGS) entry which is preliminary data.</text>
</comment>
<dbReference type="Pfam" id="PF00067">
    <property type="entry name" value="p450"/>
    <property type="match status" value="1"/>
</dbReference>
<keyword evidence="12" id="KW-0472">Membrane</keyword>
<keyword evidence="5 13" id="KW-0349">Heme</keyword>
<evidence type="ECO:0000313" key="15">
    <source>
        <dbReference type="Proteomes" id="UP000620124"/>
    </source>
</evidence>
<dbReference type="Proteomes" id="UP000620124">
    <property type="component" value="Unassembled WGS sequence"/>
</dbReference>
<dbReference type="InterPro" id="IPR050121">
    <property type="entry name" value="Cytochrome_P450_monoxygenase"/>
</dbReference>
<keyword evidence="7 13" id="KW-0479">Metal-binding</keyword>
<evidence type="ECO:0000256" key="8">
    <source>
        <dbReference type="ARBA" id="ARBA00022989"/>
    </source>
</evidence>
<dbReference type="Gene3D" id="1.10.630.10">
    <property type="entry name" value="Cytochrome P450"/>
    <property type="match status" value="1"/>
</dbReference>
<dbReference type="PRINTS" id="PR00385">
    <property type="entry name" value="P450"/>
</dbReference>
<dbReference type="EMBL" id="JACAZI010000036">
    <property type="protein sequence ID" value="KAF7328346.1"/>
    <property type="molecule type" value="Genomic_DNA"/>
</dbReference>
<reference evidence="14" key="1">
    <citation type="submission" date="2020-05" db="EMBL/GenBank/DDBJ databases">
        <title>Mycena genomes resolve the evolution of fungal bioluminescence.</title>
        <authorList>
            <person name="Tsai I.J."/>
        </authorList>
    </citation>
    <scope>NUCLEOTIDE SEQUENCE</scope>
    <source>
        <strain evidence="14">CCC161011</strain>
    </source>
</reference>
<dbReference type="PRINTS" id="PR00463">
    <property type="entry name" value="EP450I"/>
</dbReference>
<dbReference type="InterPro" id="IPR001128">
    <property type="entry name" value="Cyt_P450"/>
</dbReference>
<evidence type="ECO:0000256" key="2">
    <source>
        <dbReference type="ARBA" id="ARBA00004370"/>
    </source>
</evidence>
<dbReference type="InterPro" id="IPR002401">
    <property type="entry name" value="Cyt_P450_E_grp-I"/>
</dbReference>
<evidence type="ECO:0000256" key="3">
    <source>
        <dbReference type="ARBA" id="ARBA00004721"/>
    </source>
</evidence>
<name>A0A8H6U404_9AGAR</name>
<evidence type="ECO:0000256" key="11">
    <source>
        <dbReference type="ARBA" id="ARBA00023033"/>
    </source>
</evidence>
<dbReference type="GO" id="GO:0016020">
    <property type="term" value="C:membrane"/>
    <property type="evidence" value="ECO:0007669"/>
    <property type="project" value="UniProtKB-SubCell"/>
</dbReference>
<evidence type="ECO:0000256" key="7">
    <source>
        <dbReference type="ARBA" id="ARBA00022723"/>
    </source>
</evidence>
<keyword evidence="10 13" id="KW-0408">Iron</keyword>
<sequence length="504" mass="56279">MYASPDFTKFPLPMSRYDSFLVPCFLTVLITWVASRWRSKRKLYQLIPGPKCVSWTYGHMPQLLLSKEYGENEFQWQEKYGPVYSIRGCFGESRLMISDPTTAKFILNSDRFVFGHAQQKMGNVLFGHGNVFLARDDVHRRLRGLMNPSFSANNVRALSPIFEETGRKLVDRWESLGFAGRSVDVFPTLNDATLDITGNAMFSHDFNALEGKSEVARIQRRLVDSVAIPSKFGQLIDAVLPYIPAAVFHFVLNLPVESMRMLRDYKMMTDELGLEMANQQRDTQAFDGLVGALVHDGDLPDPAIGVHLRTMLIAGQDTTGTTFGWILHKLAQMPDYQEKLRQEIQAAGLGEGLEYNNLPLLNAMINEVLRMYCAFPLAERVASEDCILPLSQPITTATGAQVLPSIWGPDAGEFRPSRWLEKEPRKGPALGPHPTGLTFLGGPGVCLGLRFAILTLQVFVAAIVRKYVLTLPKNDSVRPRLAITLMPATADGVQQLPLHIEPVT</sequence>
<dbReference type="GO" id="GO:0004497">
    <property type="term" value="F:monooxygenase activity"/>
    <property type="evidence" value="ECO:0007669"/>
    <property type="project" value="UniProtKB-KW"/>
</dbReference>
<keyword evidence="8" id="KW-1133">Transmembrane helix</keyword>
<accession>A0A8H6U404</accession>
<feature type="binding site" description="axial binding residue" evidence="13">
    <location>
        <position position="446"/>
    </location>
    <ligand>
        <name>heme</name>
        <dbReference type="ChEBI" id="CHEBI:30413"/>
    </ligand>
    <ligandPart>
        <name>Fe</name>
        <dbReference type="ChEBI" id="CHEBI:18248"/>
    </ligandPart>
</feature>